<dbReference type="EMBL" id="JAEMWU010000001">
    <property type="protein sequence ID" value="MBN8206170.1"/>
    <property type="molecule type" value="Genomic_DNA"/>
</dbReference>
<gene>
    <name evidence="3" type="ORF">JF543_09370</name>
</gene>
<dbReference type="AlphaFoldDB" id="A0A939DVR4"/>
<keyword evidence="2" id="KW-0472">Membrane</keyword>
<dbReference type="RefSeq" id="WP_179410785.1">
    <property type="nucleotide sequence ID" value="NZ_CP063379.1"/>
</dbReference>
<organism evidence="3 4">
    <name type="scientific">Microbacterium esteraromaticum</name>
    <dbReference type="NCBI Taxonomy" id="57043"/>
    <lineage>
        <taxon>Bacteria</taxon>
        <taxon>Bacillati</taxon>
        <taxon>Actinomycetota</taxon>
        <taxon>Actinomycetes</taxon>
        <taxon>Micrococcales</taxon>
        <taxon>Microbacteriaceae</taxon>
        <taxon>Microbacterium</taxon>
    </lineage>
</organism>
<evidence type="ECO:0000256" key="1">
    <source>
        <dbReference type="SAM" id="MobiDB-lite"/>
    </source>
</evidence>
<feature type="compositionally biased region" description="Low complexity" evidence="1">
    <location>
        <begin position="65"/>
        <end position="85"/>
    </location>
</feature>
<accession>A0A939DVR4</accession>
<dbReference type="Proteomes" id="UP000664385">
    <property type="component" value="Unassembled WGS sequence"/>
</dbReference>
<evidence type="ECO:0000313" key="3">
    <source>
        <dbReference type="EMBL" id="MBN8206170.1"/>
    </source>
</evidence>
<feature type="region of interest" description="Disordered" evidence="1">
    <location>
        <begin position="65"/>
        <end position="99"/>
    </location>
</feature>
<proteinExistence type="predicted"/>
<keyword evidence="2" id="KW-0812">Transmembrane</keyword>
<evidence type="ECO:0000256" key="2">
    <source>
        <dbReference type="SAM" id="Phobius"/>
    </source>
</evidence>
<feature type="transmembrane region" description="Helical" evidence="2">
    <location>
        <begin position="42"/>
        <end position="62"/>
    </location>
</feature>
<evidence type="ECO:0008006" key="5">
    <source>
        <dbReference type="Google" id="ProtNLM"/>
    </source>
</evidence>
<comment type="caution">
    <text evidence="3">The sequence shown here is derived from an EMBL/GenBank/DDBJ whole genome shotgun (WGS) entry which is preliminary data.</text>
</comment>
<name>A0A939DVR4_9MICO</name>
<protein>
    <recommendedName>
        <fullName evidence="5">Dioxygenase</fullName>
    </recommendedName>
</protein>
<evidence type="ECO:0000313" key="4">
    <source>
        <dbReference type="Proteomes" id="UP000664385"/>
    </source>
</evidence>
<sequence>MAARGSRGAQQRARTEAERARLYAARTAWHEKLLRRKHRDNLIAVSAGTLIVAGAIVSQTLLGMSATPAPADPSTTPSPAATTPASPTPTPTPEQSTDE</sequence>
<keyword evidence="2" id="KW-1133">Transmembrane helix</keyword>
<reference evidence="3" key="1">
    <citation type="submission" date="2020-12" db="EMBL/GenBank/DDBJ databases">
        <title>PHA producing bacteria isolated from mangrove.</title>
        <authorList>
            <person name="Zheng W."/>
            <person name="Yu S."/>
            <person name="Huang Y."/>
        </authorList>
    </citation>
    <scope>NUCLEOTIDE SEQUENCE</scope>
    <source>
        <strain evidence="3">GN8-5</strain>
    </source>
</reference>